<evidence type="ECO:0000313" key="2">
    <source>
        <dbReference type="EMBL" id="CAD9421165.1"/>
    </source>
</evidence>
<evidence type="ECO:0000256" key="1">
    <source>
        <dbReference type="SAM" id="MobiDB-lite"/>
    </source>
</evidence>
<gene>
    <name evidence="2" type="ORF">DSPE1174_LOCUS13621</name>
    <name evidence="3" type="ORF">DSPE1174_LOCUS13622</name>
    <name evidence="4" type="ORF">DSPE1174_LOCUS13623</name>
</gene>
<evidence type="ECO:0000313" key="4">
    <source>
        <dbReference type="EMBL" id="CAD9421170.1"/>
    </source>
</evidence>
<dbReference type="AlphaFoldDB" id="A0A6U3T4E0"/>
<name>A0A6U3T4E0_9STRA</name>
<dbReference type="EMBL" id="HBGS01026862">
    <property type="protein sequence ID" value="CAD9421170.1"/>
    <property type="molecule type" value="Transcribed_RNA"/>
</dbReference>
<organism evidence="3">
    <name type="scientific">Octactis speculum</name>
    <dbReference type="NCBI Taxonomy" id="3111310"/>
    <lineage>
        <taxon>Eukaryota</taxon>
        <taxon>Sar</taxon>
        <taxon>Stramenopiles</taxon>
        <taxon>Ochrophyta</taxon>
        <taxon>Dictyochophyceae</taxon>
        <taxon>Dictyochales</taxon>
        <taxon>Dictyochaceae</taxon>
        <taxon>Octactis</taxon>
    </lineage>
</organism>
<proteinExistence type="predicted"/>
<feature type="compositionally biased region" description="Basic and acidic residues" evidence="1">
    <location>
        <begin position="98"/>
        <end position="107"/>
    </location>
</feature>
<feature type="region of interest" description="Disordered" evidence="1">
    <location>
        <begin position="52"/>
        <end position="119"/>
    </location>
</feature>
<dbReference type="EMBL" id="HBGS01026860">
    <property type="protein sequence ID" value="CAD9421165.1"/>
    <property type="molecule type" value="Transcribed_RNA"/>
</dbReference>
<sequence>MDAEDSSSRCTLMRPLEKALDDRSNRGEIIDILLKAGAPRPRSNLELQRAVHAEKLKRSRFVTKPSGSSSPKDAQEKEGAGGALVGAWSGVTQLTPEKTAHPPDPRRAPSAVRAESNMEAVPATAAKQSLRFGADCSMCGMQSLTMRQDGDGHLVCIRCAKTSRARLYAVIIRRIERIVVQLTSKDHFSKRA</sequence>
<dbReference type="EMBL" id="HBGS01026861">
    <property type="protein sequence ID" value="CAD9421167.1"/>
    <property type="molecule type" value="Transcribed_RNA"/>
</dbReference>
<accession>A0A6U3T4E0</accession>
<reference evidence="3" key="1">
    <citation type="submission" date="2021-01" db="EMBL/GenBank/DDBJ databases">
        <authorList>
            <person name="Corre E."/>
            <person name="Pelletier E."/>
            <person name="Niang G."/>
            <person name="Scheremetjew M."/>
            <person name="Finn R."/>
            <person name="Kale V."/>
            <person name="Holt S."/>
            <person name="Cochrane G."/>
            <person name="Meng A."/>
            <person name="Brown T."/>
            <person name="Cohen L."/>
        </authorList>
    </citation>
    <scope>NUCLEOTIDE SEQUENCE</scope>
    <source>
        <strain evidence="3">CCMP1381</strain>
    </source>
</reference>
<evidence type="ECO:0000313" key="3">
    <source>
        <dbReference type="EMBL" id="CAD9421167.1"/>
    </source>
</evidence>
<protein>
    <submittedName>
        <fullName evidence="3">Uncharacterized protein</fullName>
    </submittedName>
</protein>